<evidence type="ECO:0000256" key="2">
    <source>
        <dbReference type="SAM" id="SignalP"/>
    </source>
</evidence>
<evidence type="ECO:0008006" key="5">
    <source>
        <dbReference type="Google" id="ProtNLM"/>
    </source>
</evidence>
<dbReference type="AlphaFoldDB" id="A0A6J8BTU3"/>
<dbReference type="GO" id="GO:0006457">
    <property type="term" value="P:protein folding"/>
    <property type="evidence" value="ECO:0007669"/>
    <property type="project" value="TreeGrafter"/>
</dbReference>
<sequence length="391" mass="46244">MNFHIYFKIILVYFLQLVELKIIEISGSNLLRKLQNDGKFLIIYVTNGCHECNLAYSKFVAASQPFDREEIRFGRIQHTGLAATLEIDTFPSLIYFKANSYQVNRAKIDITVDSIIQLISDVTKRDFIYMDKHYTVEINKANFDDTLDTPRQCKLLLLYTNENKDKVEWFDDLAELFKNDEKIMFARLDVHREGELKDRFKARAFPALYWYSDDEIPRKSMYGGRFDKIEIMAFITDKTGITRQQNGALPEGAGLLKEMDELIKANKNTIASGKKMKRIVQKAKEIMEYYDDKDMQEIAEYYVYLLEEVEYHEETSVIDDERYYLIRELVDPKGPRQRELLLKKQNVVRQFFDIMGDQLLKRNSKQSPIVKAKEPRPHKHHHEKIHRHEEL</sequence>
<dbReference type="GO" id="GO:0005783">
    <property type="term" value="C:endoplasmic reticulum"/>
    <property type="evidence" value="ECO:0007669"/>
    <property type="project" value="TreeGrafter"/>
</dbReference>
<dbReference type="OrthoDB" id="10264505at2759"/>
<feature type="chain" id="PRO_5026832457" description="Thioredoxin domain-containing protein" evidence="2">
    <location>
        <begin position="21"/>
        <end position="391"/>
    </location>
</feature>
<organism evidence="3 4">
    <name type="scientific">Mytilus coruscus</name>
    <name type="common">Sea mussel</name>
    <dbReference type="NCBI Taxonomy" id="42192"/>
    <lineage>
        <taxon>Eukaryota</taxon>
        <taxon>Metazoa</taxon>
        <taxon>Spiralia</taxon>
        <taxon>Lophotrochozoa</taxon>
        <taxon>Mollusca</taxon>
        <taxon>Bivalvia</taxon>
        <taxon>Autobranchia</taxon>
        <taxon>Pteriomorphia</taxon>
        <taxon>Mytilida</taxon>
        <taxon>Mytiloidea</taxon>
        <taxon>Mytilidae</taxon>
        <taxon>Mytilinae</taxon>
        <taxon>Mytilus</taxon>
    </lineage>
</organism>
<gene>
    <name evidence="3" type="ORF">MCOR_22682</name>
</gene>
<dbReference type="SUPFAM" id="SSF47933">
    <property type="entry name" value="ERP29 C domain-like"/>
    <property type="match status" value="1"/>
</dbReference>
<dbReference type="SUPFAM" id="SSF52833">
    <property type="entry name" value="Thioredoxin-like"/>
    <property type="match status" value="2"/>
</dbReference>
<evidence type="ECO:0000313" key="3">
    <source>
        <dbReference type="EMBL" id="CAC5387333.1"/>
    </source>
</evidence>
<dbReference type="InterPro" id="IPR036356">
    <property type="entry name" value="ERp29_C_sf"/>
</dbReference>
<dbReference type="CDD" id="cd02961">
    <property type="entry name" value="PDI_a_family"/>
    <property type="match status" value="1"/>
</dbReference>
<dbReference type="Gene3D" id="3.40.30.10">
    <property type="entry name" value="Glutaredoxin"/>
    <property type="match status" value="2"/>
</dbReference>
<dbReference type="Proteomes" id="UP000507470">
    <property type="component" value="Unassembled WGS sequence"/>
</dbReference>
<keyword evidence="2" id="KW-0732">Signal</keyword>
<dbReference type="PANTHER" id="PTHR45672">
    <property type="entry name" value="PROTEIN DISULFIDE-ISOMERASE C17H9.14C-RELATED"/>
    <property type="match status" value="1"/>
</dbReference>
<feature type="region of interest" description="Disordered" evidence="1">
    <location>
        <begin position="365"/>
        <end position="391"/>
    </location>
</feature>
<dbReference type="InterPro" id="IPR036249">
    <property type="entry name" value="Thioredoxin-like_sf"/>
</dbReference>
<protein>
    <recommendedName>
        <fullName evidence="5">Thioredoxin domain-containing protein</fullName>
    </recommendedName>
</protein>
<accession>A0A6J8BTU3</accession>
<feature type="compositionally biased region" description="Basic residues" evidence="1">
    <location>
        <begin position="376"/>
        <end position="385"/>
    </location>
</feature>
<feature type="signal peptide" evidence="2">
    <location>
        <begin position="1"/>
        <end position="20"/>
    </location>
</feature>
<dbReference type="GO" id="GO:0003756">
    <property type="term" value="F:protein disulfide isomerase activity"/>
    <property type="evidence" value="ECO:0007669"/>
    <property type="project" value="TreeGrafter"/>
</dbReference>
<reference evidence="3 4" key="1">
    <citation type="submission" date="2020-06" db="EMBL/GenBank/DDBJ databases">
        <authorList>
            <person name="Li R."/>
            <person name="Bekaert M."/>
        </authorList>
    </citation>
    <scope>NUCLEOTIDE SEQUENCE [LARGE SCALE GENOMIC DNA]</scope>
    <source>
        <strain evidence="4">wild</strain>
    </source>
</reference>
<dbReference type="EMBL" id="CACVKT020003997">
    <property type="protein sequence ID" value="CAC5387333.1"/>
    <property type="molecule type" value="Genomic_DNA"/>
</dbReference>
<evidence type="ECO:0000313" key="4">
    <source>
        <dbReference type="Proteomes" id="UP000507470"/>
    </source>
</evidence>
<keyword evidence="4" id="KW-1185">Reference proteome</keyword>
<name>A0A6J8BTU3_MYTCO</name>
<dbReference type="InterPro" id="IPR051063">
    <property type="entry name" value="PDI"/>
</dbReference>
<proteinExistence type="predicted"/>
<evidence type="ECO:0000256" key="1">
    <source>
        <dbReference type="SAM" id="MobiDB-lite"/>
    </source>
</evidence>